<keyword evidence="1" id="KW-1133">Transmembrane helix</keyword>
<evidence type="ECO:0000313" key="3">
    <source>
        <dbReference type="Proteomes" id="UP000177811"/>
    </source>
</evidence>
<feature type="transmembrane region" description="Helical" evidence="1">
    <location>
        <begin position="93"/>
        <end position="115"/>
    </location>
</feature>
<comment type="caution">
    <text evidence="2">The sequence shown here is derived from an EMBL/GenBank/DDBJ whole genome shotgun (WGS) entry which is preliminary data.</text>
</comment>
<reference evidence="2 3" key="1">
    <citation type="journal article" date="2016" name="Nat. Commun.">
        <title>Thousands of microbial genomes shed light on interconnected biogeochemical processes in an aquifer system.</title>
        <authorList>
            <person name="Anantharaman K."/>
            <person name="Brown C.T."/>
            <person name="Hug L.A."/>
            <person name="Sharon I."/>
            <person name="Castelle C.J."/>
            <person name="Probst A.J."/>
            <person name="Thomas B.C."/>
            <person name="Singh A."/>
            <person name="Wilkins M.J."/>
            <person name="Karaoz U."/>
            <person name="Brodie E.L."/>
            <person name="Williams K.H."/>
            <person name="Hubbard S.S."/>
            <person name="Banfield J.F."/>
        </authorList>
    </citation>
    <scope>NUCLEOTIDE SEQUENCE [LARGE SCALE GENOMIC DNA]</scope>
</reference>
<dbReference type="EMBL" id="MHQL01000059">
    <property type="protein sequence ID" value="OHA01581.1"/>
    <property type="molecule type" value="Genomic_DNA"/>
</dbReference>
<protein>
    <submittedName>
        <fullName evidence="2">Uncharacterized protein</fullName>
    </submittedName>
</protein>
<evidence type="ECO:0000313" key="2">
    <source>
        <dbReference type="EMBL" id="OHA01581.1"/>
    </source>
</evidence>
<gene>
    <name evidence="2" type="ORF">A3C16_00385</name>
</gene>
<accession>A0A1G2KT04</accession>
<keyword evidence="1" id="KW-0472">Membrane</keyword>
<feature type="transmembrane region" description="Helical" evidence="1">
    <location>
        <begin position="30"/>
        <end position="52"/>
    </location>
</feature>
<dbReference type="Proteomes" id="UP000177811">
    <property type="component" value="Unassembled WGS sequence"/>
</dbReference>
<dbReference type="AlphaFoldDB" id="A0A1G2KT04"/>
<evidence type="ECO:0000256" key="1">
    <source>
        <dbReference type="SAM" id="Phobius"/>
    </source>
</evidence>
<organism evidence="2 3">
    <name type="scientific">Candidatus Sungbacteria bacterium RIFCSPHIGHO2_02_FULL_51_29</name>
    <dbReference type="NCBI Taxonomy" id="1802273"/>
    <lineage>
        <taxon>Bacteria</taxon>
        <taxon>Candidatus Sungiibacteriota</taxon>
    </lineage>
</organism>
<proteinExistence type="predicted"/>
<sequence length="167" mass="18273">MTGVGCGCGLLSGKRHAFVFSHVERYNTGMRTSCVAIICFVFVVFSMFGVFTMVHMDGMSHDGCLIPAVGGVCPLGRGALFSLASLVSHLDVFTSFSLTIFVEFSSDILIMMLLAMVSVPAQRAIVVSFDRTRISPLVTQVVSESFFVHTRRRVRWLALHELSPSCV</sequence>
<name>A0A1G2KT04_9BACT</name>
<keyword evidence="1" id="KW-0812">Transmembrane</keyword>